<name>X1I504_9ZZZZ</name>
<organism evidence="1">
    <name type="scientific">marine sediment metagenome</name>
    <dbReference type="NCBI Taxonomy" id="412755"/>
    <lineage>
        <taxon>unclassified sequences</taxon>
        <taxon>metagenomes</taxon>
        <taxon>ecological metagenomes</taxon>
    </lineage>
</organism>
<evidence type="ECO:0000313" key="1">
    <source>
        <dbReference type="EMBL" id="GAH52633.1"/>
    </source>
</evidence>
<proteinExistence type="predicted"/>
<dbReference type="AlphaFoldDB" id="X1I504"/>
<sequence length="50" mass="5806">LYHAFTINELKKIVGKAGFKIIDVGYTKRDNKKPNIFLIAQKSQLKTYHL</sequence>
<dbReference type="EMBL" id="BARU01016793">
    <property type="protein sequence ID" value="GAH52633.1"/>
    <property type="molecule type" value="Genomic_DNA"/>
</dbReference>
<gene>
    <name evidence="1" type="ORF">S03H2_27891</name>
</gene>
<feature type="non-terminal residue" evidence="1">
    <location>
        <position position="1"/>
    </location>
</feature>
<comment type="caution">
    <text evidence="1">The sequence shown here is derived from an EMBL/GenBank/DDBJ whole genome shotgun (WGS) entry which is preliminary data.</text>
</comment>
<accession>X1I504</accession>
<protein>
    <submittedName>
        <fullName evidence="1">Uncharacterized protein</fullName>
    </submittedName>
</protein>
<reference evidence="1" key="1">
    <citation type="journal article" date="2014" name="Front. Microbiol.">
        <title>High frequency of phylogenetically diverse reductive dehalogenase-homologous genes in deep subseafloor sedimentary metagenomes.</title>
        <authorList>
            <person name="Kawai M."/>
            <person name="Futagami T."/>
            <person name="Toyoda A."/>
            <person name="Takaki Y."/>
            <person name="Nishi S."/>
            <person name="Hori S."/>
            <person name="Arai W."/>
            <person name="Tsubouchi T."/>
            <person name="Morono Y."/>
            <person name="Uchiyama I."/>
            <person name="Ito T."/>
            <person name="Fujiyama A."/>
            <person name="Inagaki F."/>
            <person name="Takami H."/>
        </authorList>
    </citation>
    <scope>NUCLEOTIDE SEQUENCE</scope>
    <source>
        <strain evidence="1">Expedition CK06-06</strain>
    </source>
</reference>